<protein>
    <submittedName>
        <fullName evidence="2">Outer membrane beta-barrel protein</fullName>
    </submittedName>
</protein>
<dbReference type="Proteomes" id="UP000192907">
    <property type="component" value="Unassembled WGS sequence"/>
</dbReference>
<dbReference type="InterPro" id="IPR030820">
    <property type="entry name" value="OMP_myx_plus_Proteobacteria"/>
</dbReference>
<gene>
    <name evidence="2" type="ORF">SAMN06296036_12353</name>
</gene>
<sequence>MQKYCWLGALGLCVSLALSPMAWSATYRKATEGRDVVKKKIYPKRKKIEISVPSLGIIMNQSYLNTVLVGGGVTYFMSETWGVGLDLTLGINEDRSERTCIENFFYDPQDEVGPACALVDGDAGLIQNADEDGNNFPRFGPAYVPIREINNLIMANLVWTPVYGKQLVFLNNTSYFDLFVELGAGIASSTFYEKRDVLANGKVPRGLFTPDNTENQEQNEQATIANNQIGATISETDSYGSNGRPDPLSQNHIMFNLGIGQKFHFGGSFHLKIFIRNQLLLGTSQGFDNLLSIMGGAGIRI</sequence>
<name>A0A1Y6CQX4_9BACT</name>
<feature type="chain" id="PRO_5013323235" evidence="1">
    <location>
        <begin position="25"/>
        <end position="301"/>
    </location>
</feature>
<dbReference type="NCBIfam" id="TIGR04565">
    <property type="entry name" value="OMP_myx_plus"/>
    <property type="match status" value="1"/>
</dbReference>
<evidence type="ECO:0000256" key="1">
    <source>
        <dbReference type="SAM" id="SignalP"/>
    </source>
</evidence>
<dbReference type="OrthoDB" id="9951573at2"/>
<dbReference type="RefSeq" id="WP_132323637.1">
    <property type="nucleotide sequence ID" value="NZ_FWZT01000023.1"/>
</dbReference>
<keyword evidence="3" id="KW-1185">Reference proteome</keyword>
<dbReference type="AlphaFoldDB" id="A0A1Y6CQX4"/>
<reference evidence="3" key="1">
    <citation type="submission" date="2017-04" db="EMBL/GenBank/DDBJ databases">
        <authorList>
            <person name="Varghese N."/>
            <person name="Submissions S."/>
        </authorList>
    </citation>
    <scope>NUCLEOTIDE SEQUENCE [LARGE SCALE GENOMIC DNA]</scope>
    <source>
        <strain evidence="3">RKEM611</strain>
    </source>
</reference>
<keyword evidence="1" id="KW-0732">Signal</keyword>
<accession>A0A1Y6CQX4</accession>
<feature type="signal peptide" evidence="1">
    <location>
        <begin position="1"/>
        <end position="24"/>
    </location>
</feature>
<dbReference type="EMBL" id="FWZT01000023">
    <property type="protein sequence ID" value="SMF66673.1"/>
    <property type="molecule type" value="Genomic_DNA"/>
</dbReference>
<organism evidence="2 3">
    <name type="scientific">Pseudobacteriovorax antillogorgiicola</name>
    <dbReference type="NCBI Taxonomy" id="1513793"/>
    <lineage>
        <taxon>Bacteria</taxon>
        <taxon>Pseudomonadati</taxon>
        <taxon>Bdellovibrionota</taxon>
        <taxon>Oligoflexia</taxon>
        <taxon>Oligoflexales</taxon>
        <taxon>Pseudobacteriovoracaceae</taxon>
        <taxon>Pseudobacteriovorax</taxon>
    </lineage>
</organism>
<proteinExistence type="predicted"/>
<dbReference type="STRING" id="1513793.SAMN06296036_12353"/>
<evidence type="ECO:0000313" key="2">
    <source>
        <dbReference type="EMBL" id="SMF66673.1"/>
    </source>
</evidence>
<evidence type="ECO:0000313" key="3">
    <source>
        <dbReference type="Proteomes" id="UP000192907"/>
    </source>
</evidence>